<proteinExistence type="predicted"/>
<name>A0ACC1R4R5_9HYPO</name>
<gene>
    <name evidence="1" type="ORF">NLG97_g2250</name>
</gene>
<comment type="caution">
    <text evidence="1">The sequence shown here is derived from an EMBL/GenBank/DDBJ whole genome shotgun (WGS) entry which is preliminary data.</text>
</comment>
<evidence type="ECO:0000313" key="2">
    <source>
        <dbReference type="Proteomes" id="UP001148737"/>
    </source>
</evidence>
<reference evidence="1" key="1">
    <citation type="submission" date="2022-07" db="EMBL/GenBank/DDBJ databases">
        <title>Genome Sequence of Lecanicillium saksenae.</title>
        <authorList>
            <person name="Buettner E."/>
        </authorList>
    </citation>
    <scope>NUCLEOTIDE SEQUENCE</scope>
    <source>
        <strain evidence="1">VT-O1</strain>
    </source>
</reference>
<evidence type="ECO:0000313" key="1">
    <source>
        <dbReference type="EMBL" id="KAJ3496981.1"/>
    </source>
</evidence>
<dbReference type="Proteomes" id="UP001148737">
    <property type="component" value="Unassembled WGS sequence"/>
</dbReference>
<sequence>MAIKDLSCLNIALVAESRSNYLKLGYSDEECAALTHEGEIDAVAAALQSLGHHVSLVPGLPSLVEHLATGSFKNWDLVFNMAQGFNGPAREAHVPALLEAYMIPHTFSDAATMALCQDKRNTKIVLNHYGVPSAPFAVIPKDKLSILTAMLPEYPLFVKPVTEGSSKGIDTFNKVNNDTELELAFQKLKSKFPDENILVEKFLAGRELTVSILGTGDEGRVIGIREHLFTENGPGRSENFASWKSKLSYECLLRYNDVHDMDDPQMKAASRVALDAWAALGCRDAGRVDIRFDTTEIDAIPNVLEVNPIAGLLPGHSPLPASAEVNGLAFESLLAEVLQSVLSRTATGTSARSHQQQKHQVKKEAVCDLAVSHGGGLMNGIAMDDYQAENAYAIKVDY</sequence>
<protein>
    <submittedName>
        <fullName evidence="1">Uncharacterized protein</fullName>
    </submittedName>
</protein>
<accession>A0ACC1R4R5</accession>
<keyword evidence="2" id="KW-1185">Reference proteome</keyword>
<dbReference type="EMBL" id="JANAKD010000147">
    <property type="protein sequence ID" value="KAJ3496981.1"/>
    <property type="molecule type" value="Genomic_DNA"/>
</dbReference>
<organism evidence="1 2">
    <name type="scientific">Lecanicillium saksenae</name>
    <dbReference type="NCBI Taxonomy" id="468837"/>
    <lineage>
        <taxon>Eukaryota</taxon>
        <taxon>Fungi</taxon>
        <taxon>Dikarya</taxon>
        <taxon>Ascomycota</taxon>
        <taxon>Pezizomycotina</taxon>
        <taxon>Sordariomycetes</taxon>
        <taxon>Hypocreomycetidae</taxon>
        <taxon>Hypocreales</taxon>
        <taxon>Cordycipitaceae</taxon>
        <taxon>Lecanicillium</taxon>
    </lineage>
</organism>